<dbReference type="PATRIC" id="fig|1163407.3.peg.3287"/>
<dbReference type="AlphaFoldDB" id="I4VRI6"/>
<name>I4VRI6_9GAMM</name>
<evidence type="ECO:0000313" key="2">
    <source>
        <dbReference type="Proteomes" id="UP000003226"/>
    </source>
</evidence>
<proteinExistence type="predicted"/>
<organism evidence="1 2">
    <name type="scientific">Rhodanobacter spathiphylli B39</name>
    <dbReference type="NCBI Taxonomy" id="1163407"/>
    <lineage>
        <taxon>Bacteria</taxon>
        <taxon>Pseudomonadati</taxon>
        <taxon>Pseudomonadota</taxon>
        <taxon>Gammaproteobacteria</taxon>
        <taxon>Lysobacterales</taxon>
        <taxon>Rhodanobacteraceae</taxon>
        <taxon>Rhodanobacter</taxon>
    </lineage>
</organism>
<evidence type="ECO:0000313" key="1">
    <source>
        <dbReference type="EMBL" id="EIL89827.1"/>
    </source>
</evidence>
<dbReference type="Proteomes" id="UP000003226">
    <property type="component" value="Unassembled WGS sequence"/>
</dbReference>
<reference evidence="1 2" key="1">
    <citation type="journal article" date="2012" name="J. Bacteriol.">
        <title>Genome sequences for six rhodanobacter strains, isolated from soils and the terrestrial subsurface, with variable denitrification capabilities.</title>
        <authorList>
            <person name="Kostka J.E."/>
            <person name="Green S.J."/>
            <person name="Rishishwar L."/>
            <person name="Prakash O."/>
            <person name="Katz L.S."/>
            <person name="Marino-Ramirez L."/>
            <person name="Jordan I.K."/>
            <person name="Munk C."/>
            <person name="Ivanova N."/>
            <person name="Mikhailova N."/>
            <person name="Watson D.B."/>
            <person name="Brown S.D."/>
            <person name="Palumbo A.V."/>
            <person name="Brooks S.C."/>
        </authorList>
    </citation>
    <scope>NUCLEOTIDE SEQUENCE [LARGE SCALE GENOMIC DNA]</scope>
    <source>
        <strain evidence="1 2">B39</strain>
    </source>
</reference>
<dbReference type="EMBL" id="AJXT01000057">
    <property type="protein sequence ID" value="EIL89827.1"/>
    <property type="molecule type" value="Genomic_DNA"/>
</dbReference>
<accession>I4VRI6</accession>
<protein>
    <submittedName>
        <fullName evidence="1">Uncharacterized protein</fullName>
    </submittedName>
</protein>
<keyword evidence="2" id="KW-1185">Reference proteome</keyword>
<comment type="caution">
    <text evidence="1">The sequence shown here is derived from an EMBL/GenBank/DDBJ whole genome shotgun (WGS) entry which is preliminary data.</text>
</comment>
<gene>
    <name evidence="1" type="ORF">UU7_16362</name>
</gene>
<sequence length="744" mass="83847">MEYSHALWGGRFNPILVVDREEEARQLVELFRLDVIVPVGDSQEVRDFPKKFPHLIQPFHGDAVFVKQEQWRSFSWVLDIYNAIAHWHDRPEWKQLKDHALRAYHWQADDPLTDVFAMQFGAFPAADEIGVDYADLVAKNVSPVAFPLAPDARIPADVVEHPGLASIGRFGIDRHYRVPPGWDAPGFFVGSVVDPNDLVSFWNIRACDIPLWFVDVDHIDRYVDLIPEWARVLKADVEHRRHEWDRRLGVWSRQDIDEASKHFAGMELTFCRLRDHFWGGGAVSPPEMHLGRTSTLGVMGNSGGIPRVNFALADKPFCTDLHFAQQHLVASVSLIGGLYGDEQHTFDVPYVPELNEFYARTMHFDYNKLRIGPESTGLIISVADHDTFLNAMQIADLFKRIFSMAGLESSLSNGGRIVRQLLTQLGGLQGARVFKVPGARSLLKAFGLTDTFTRKAALNVIRDKSPRYPGGTFGAHTDLFLGPRPFDIKLTPQDVFAFVVCKGLFRMGADLRCPKCDMKSWLALDVLKQSTTCELCGHGYDATEQLIDVEWRFRRSGVLGAERSAQGAVPVALALQQLGTTLREAMSTNMYSPSLDMKPVNGSALPKCEIDFVWLENGRFPKRDSLILAECKDQGPISADEFQRDLDNLRQIADALPPHRFDTYILFVKLAPFTSDEITMARTLNGPYRRRVILLTARELEPYHVMERLEAEIGKHVYAGSAEELANLTAQLYFTDPVDSSVSP</sequence>
<dbReference type="eggNOG" id="ENOG5033JJ0">
    <property type="taxonomic scope" value="Bacteria"/>
</dbReference>